<dbReference type="Proteomes" id="UP000594463">
    <property type="component" value="Chromosome"/>
</dbReference>
<keyword evidence="1" id="KW-0004">4Fe-4S</keyword>
<protein>
    <submittedName>
        <fullName evidence="8">Lactate utilization protein A</fullName>
    </submittedName>
</protein>
<dbReference type="GO" id="GO:0051539">
    <property type="term" value="F:4 iron, 4 sulfur cluster binding"/>
    <property type="evidence" value="ECO:0007669"/>
    <property type="project" value="UniProtKB-KW"/>
</dbReference>
<organism evidence="8 9">
    <name type="scientific">Atribacter laminatus</name>
    <dbReference type="NCBI Taxonomy" id="2847778"/>
    <lineage>
        <taxon>Bacteria</taxon>
        <taxon>Pseudomonadati</taxon>
        <taxon>Atribacterota</taxon>
        <taxon>Atribacteria</taxon>
        <taxon>Atribacterales</taxon>
        <taxon>Atribacteraceae</taxon>
        <taxon>Atribacter</taxon>
    </lineage>
</organism>
<dbReference type="PANTHER" id="PTHR43255">
    <property type="entry name" value="IRON-SULFUR-BINDING OXIDOREDUCTASE FADF-RELATED-RELATED"/>
    <property type="match status" value="1"/>
</dbReference>
<dbReference type="InterPro" id="IPR017900">
    <property type="entry name" value="4Fe4S_Fe_S_CS"/>
</dbReference>
<evidence type="ECO:0000313" key="9">
    <source>
        <dbReference type="Proteomes" id="UP000594463"/>
    </source>
</evidence>
<dbReference type="Gene3D" id="3.30.70.3270">
    <property type="match status" value="1"/>
</dbReference>
<dbReference type="InterPro" id="IPR017896">
    <property type="entry name" value="4Fe4S_Fe-S-bd"/>
</dbReference>
<keyword evidence="2" id="KW-0479">Metal-binding</keyword>
<feature type="domain" description="4Fe-4S ferredoxin-type" evidence="7">
    <location>
        <begin position="11"/>
        <end position="76"/>
    </location>
</feature>
<dbReference type="GO" id="GO:0016491">
    <property type="term" value="F:oxidoreductase activity"/>
    <property type="evidence" value="ECO:0007669"/>
    <property type="project" value="UniProtKB-KW"/>
</dbReference>
<dbReference type="InterPro" id="IPR051460">
    <property type="entry name" value="HdrC_iron-sulfur_subunit"/>
</dbReference>
<dbReference type="PROSITE" id="PS00198">
    <property type="entry name" value="4FE4S_FER_1"/>
    <property type="match status" value="1"/>
</dbReference>
<evidence type="ECO:0000259" key="6">
    <source>
        <dbReference type="Pfam" id="PF02754"/>
    </source>
</evidence>
<accession>A0A7T1AKB5</accession>
<feature type="domain" description="Cysteine-rich" evidence="6">
    <location>
        <begin position="135"/>
        <end position="217"/>
    </location>
</feature>
<evidence type="ECO:0000256" key="4">
    <source>
        <dbReference type="ARBA" id="ARBA00023004"/>
    </source>
</evidence>
<dbReference type="AlphaFoldDB" id="A0A7T1AKB5"/>
<dbReference type="EMBL" id="CP065383">
    <property type="protein sequence ID" value="QPM67479.1"/>
    <property type="molecule type" value="Genomic_DNA"/>
</dbReference>
<evidence type="ECO:0000256" key="1">
    <source>
        <dbReference type="ARBA" id="ARBA00022485"/>
    </source>
</evidence>
<dbReference type="GO" id="GO:0005886">
    <property type="term" value="C:plasma membrane"/>
    <property type="evidence" value="ECO:0007669"/>
    <property type="project" value="TreeGrafter"/>
</dbReference>
<keyword evidence="9" id="KW-1185">Reference proteome</keyword>
<dbReference type="SUPFAM" id="SSF46548">
    <property type="entry name" value="alpha-helical ferredoxin"/>
    <property type="match status" value="1"/>
</dbReference>
<sequence length="376" mass="43682">MGIDHVREVIKNCRFCFMCRHACPTFLATKLDSHTPRGYALMLSEISDGIRDWTDDFVKKFYQCSQCGLCREDCEFHWPEDELVRHAREDIVEKNREPQKVKNVLQSIQVTGSPFGNDSDNKLNSRPENQHHPEIVYFPGCSTRYYHPEIISATENMLEHCRVSWMRMENEECCGMPLYDLGYTQEAKQQAKKTYDKLVEIHPRIILTGCPHCLRNFREIYPNWQLSFPKDIQILHVSQFLQEKILDRSLIFHHKVSLKSVSYHDPCQLGRKLGIFDAPRFVVRDIVGQAPTELFHSREKAECCGAGSIQFFIDSELSQKIVKVRMNSVLEEKSQVLITACQNCKTVFQSFIEKDFPSMQVMDIVELANLEFEGGE</sequence>
<dbReference type="GO" id="GO:0046872">
    <property type="term" value="F:metal ion binding"/>
    <property type="evidence" value="ECO:0007669"/>
    <property type="project" value="UniProtKB-KW"/>
</dbReference>
<keyword evidence="5" id="KW-0411">Iron-sulfur</keyword>
<evidence type="ECO:0000259" key="7">
    <source>
        <dbReference type="Pfam" id="PF13183"/>
    </source>
</evidence>
<reference evidence="8 9" key="1">
    <citation type="journal article" date="2021" name="Nat. Commun.">
        <title>Isolation of a member of the candidate phylum Atribacteria reveals a unique cell membrane structure.</title>
        <authorList>
            <person name="Taiki K."/>
            <person name="Nobu M.K."/>
            <person name="Kusada H."/>
            <person name="Meng X.-Y."/>
            <person name="Hosoki N."/>
            <person name="Uematsu K."/>
            <person name="Yoshioka H."/>
            <person name="Kamagata Y."/>
            <person name="Tamaki H."/>
        </authorList>
    </citation>
    <scope>NUCLEOTIDE SEQUENCE [LARGE SCALE GENOMIC DNA]</scope>
    <source>
        <strain evidence="8 9">RT761</strain>
    </source>
</reference>
<name>A0A7T1AKB5_ATRLM</name>
<evidence type="ECO:0000256" key="3">
    <source>
        <dbReference type="ARBA" id="ARBA00023002"/>
    </source>
</evidence>
<dbReference type="PANTHER" id="PTHR43255:SF1">
    <property type="entry name" value="IRON-SULFUR-BINDING OXIDOREDUCTASE FADF-RELATED"/>
    <property type="match status" value="1"/>
</dbReference>
<dbReference type="KEGG" id="alam:RT761_00682"/>
<evidence type="ECO:0000256" key="2">
    <source>
        <dbReference type="ARBA" id="ARBA00022723"/>
    </source>
</evidence>
<evidence type="ECO:0000256" key="5">
    <source>
        <dbReference type="ARBA" id="ARBA00023014"/>
    </source>
</evidence>
<feature type="domain" description="Cysteine-rich" evidence="6">
    <location>
        <begin position="261"/>
        <end position="348"/>
    </location>
</feature>
<dbReference type="InterPro" id="IPR004017">
    <property type="entry name" value="Cys_rich_dom"/>
</dbReference>
<dbReference type="Pfam" id="PF02754">
    <property type="entry name" value="CCG"/>
    <property type="match status" value="2"/>
</dbReference>
<dbReference type="RefSeq" id="WP_218112680.1">
    <property type="nucleotide sequence ID" value="NZ_CP065383.1"/>
</dbReference>
<evidence type="ECO:0000313" key="8">
    <source>
        <dbReference type="EMBL" id="QPM67479.1"/>
    </source>
</evidence>
<gene>
    <name evidence="8" type="primary">lutA</name>
    <name evidence="8" type="ORF">RT761_00682</name>
</gene>
<keyword evidence="3" id="KW-0560">Oxidoreductase</keyword>
<dbReference type="Pfam" id="PF13183">
    <property type="entry name" value="Fer4_8"/>
    <property type="match status" value="1"/>
</dbReference>
<keyword evidence="4" id="KW-0408">Iron</keyword>
<proteinExistence type="predicted"/>